<dbReference type="Proteomes" id="UP000800094">
    <property type="component" value="Unassembled WGS sequence"/>
</dbReference>
<feature type="region of interest" description="Disordered" evidence="1">
    <location>
        <begin position="463"/>
        <end position="511"/>
    </location>
</feature>
<sequence length="973" mass="107366">MDAISQQISALTQKVNVSEAKSDAFHAEVLRQLKELGAQVQHLAKTVNSTQDFNPRDSTYGSKPGTPERTSPEPSTGLAPNPNSSQSTRSAAPDAPKKPPDASAPVTTARSGGDARPSSDLPSIISPILGGSSSRPQKSPIHAMANTPVKSSTTTLPAPVREPTAAPVSQGRANNAAEPSHRPGSSLLGNQPSPRANANTNANVLITPATLTPSKKPDAKSTGAGGLADKDAPQQGSTAMAPTAPAFSPSPQAPSAKSTAEAKQTEKRPGYDPTLAGVIKASKKDSQSADQHSTSLEKAPPKPSEQAGQTALSSTNKAQASSRKDATLQSQPRSATPTGSSHSRTKEVTNLSQVPRNPPQNANTAQASWAAPSQQLRAQSQEQFRREFKHQNWKAREDNAPKADLLNAEDLERFVLAYEERVYQDSKERSIDYAANVESRRDCMAQFTVSQWVETVRTMIKPHLRGEDPSVEGATVYKQPRDGKQTDAQKSSETQQPDPHQQQKRTSNGVEETGGIMIIRAALRSGYKNQIDQLCHEHNSKVQKNPQLQGAILSDARLKRIGELVENQQFVECCRSPREYETRMDAQIACIERLSITEWTTELQDNLLPLLMREEKEAEEEQARINAWQTEEQEQEQEQEQHLNPDSDGQMEGLQAEPPPLGQAAQSNPQGNDDLQNGEPQRKPPSDEELGALREHVENAFHAQIQTMNSQLPAFQQLRNPELILEVASQWEIQIFTENVQDFENWDHLEVYKKAADGLWNWFQQTTQADYIKRTQEMLQKRCAEDEELRELVEKDKNYGGSEAKATGGDARISTPSAHPQTVPENVAQFELPALTPKGEAFPELSIAPDLRVHALSSLHRLFRANNERAKQAQKTFLNDEDLVEMVHAVENNIMKRIRDEVTKSNEYVSVDEQERQYQQRHASREGEYSQAHFFEEKVRFFLRTVKGQPARGSAQRGAGQEVSRGADVLMVD</sequence>
<feature type="compositionally biased region" description="Polar residues" evidence="1">
    <location>
        <begin position="46"/>
        <end position="61"/>
    </location>
</feature>
<feature type="compositionally biased region" description="Basic and acidic residues" evidence="1">
    <location>
        <begin position="383"/>
        <end position="396"/>
    </location>
</feature>
<feature type="region of interest" description="Disordered" evidence="1">
    <location>
        <begin position="629"/>
        <end position="687"/>
    </location>
</feature>
<feature type="region of interest" description="Disordered" evidence="1">
    <location>
        <begin position="951"/>
        <end position="973"/>
    </location>
</feature>
<protein>
    <submittedName>
        <fullName evidence="2">Uncharacterized protein</fullName>
    </submittedName>
</protein>
<feature type="compositionally biased region" description="Low complexity" evidence="1">
    <location>
        <begin position="118"/>
        <end position="134"/>
    </location>
</feature>
<dbReference type="RefSeq" id="XP_033688762.1">
    <property type="nucleotide sequence ID" value="XM_033835292.1"/>
</dbReference>
<evidence type="ECO:0000256" key="1">
    <source>
        <dbReference type="SAM" id="MobiDB-lite"/>
    </source>
</evidence>
<name>A0A6A6IU85_9PLEO</name>
<evidence type="ECO:0000313" key="2">
    <source>
        <dbReference type="EMBL" id="KAF2253758.1"/>
    </source>
</evidence>
<keyword evidence="3" id="KW-1185">Reference proteome</keyword>
<feature type="compositionally biased region" description="Polar residues" evidence="1">
    <location>
        <begin position="488"/>
        <end position="510"/>
    </location>
</feature>
<feature type="region of interest" description="Disordered" evidence="1">
    <location>
        <begin position="800"/>
        <end position="821"/>
    </location>
</feature>
<feature type="compositionally biased region" description="Polar residues" evidence="1">
    <location>
        <begin position="306"/>
        <end position="382"/>
    </location>
</feature>
<evidence type="ECO:0000313" key="3">
    <source>
        <dbReference type="Proteomes" id="UP000800094"/>
    </source>
</evidence>
<feature type="compositionally biased region" description="Low complexity" evidence="1">
    <location>
        <begin position="237"/>
        <end position="259"/>
    </location>
</feature>
<organism evidence="2 3">
    <name type="scientific">Trematosphaeria pertusa</name>
    <dbReference type="NCBI Taxonomy" id="390896"/>
    <lineage>
        <taxon>Eukaryota</taxon>
        <taxon>Fungi</taxon>
        <taxon>Dikarya</taxon>
        <taxon>Ascomycota</taxon>
        <taxon>Pezizomycotina</taxon>
        <taxon>Dothideomycetes</taxon>
        <taxon>Pleosporomycetidae</taxon>
        <taxon>Pleosporales</taxon>
        <taxon>Massarineae</taxon>
        <taxon>Trematosphaeriaceae</taxon>
        <taxon>Trematosphaeria</taxon>
    </lineage>
</organism>
<reference evidence="2" key="1">
    <citation type="journal article" date="2020" name="Stud. Mycol.">
        <title>101 Dothideomycetes genomes: a test case for predicting lifestyles and emergence of pathogens.</title>
        <authorList>
            <person name="Haridas S."/>
            <person name="Albert R."/>
            <person name="Binder M."/>
            <person name="Bloem J."/>
            <person name="Labutti K."/>
            <person name="Salamov A."/>
            <person name="Andreopoulos B."/>
            <person name="Baker S."/>
            <person name="Barry K."/>
            <person name="Bills G."/>
            <person name="Bluhm B."/>
            <person name="Cannon C."/>
            <person name="Castanera R."/>
            <person name="Culley D."/>
            <person name="Daum C."/>
            <person name="Ezra D."/>
            <person name="Gonzalez J."/>
            <person name="Henrissat B."/>
            <person name="Kuo A."/>
            <person name="Liang C."/>
            <person name="Lipzen A."/>
            <person name="Lutzoni F."/>
            <person name="Magnuson J."/>
            <person name="Mondo S."/>
            <person name="Nolan M."/>
            <person name="Ohm R."/>
            <person name="Pangilinan J."/>
            <person name="Park H.-J."/>
            <person name="Ramirez L."/>
            <person name="Alfaro M."/>
            <person name="Sun H."/>
            <person name="Tritt A."/>
            <person name="Yoshinaga Y."/>
            <person name="Zwiers L.-H."/>
            <person name="Turgeon B."/>
            <person name="Goodwin S."/>
            <person name="Spatafora J."/>
            <person name="Crous P."/>
            <person name="Grigoriev I."/>
        </authorList>
    </citation>
    <scope>NUCLEOTIDE SEQUENCE</scope>
    <source>
        <strain evidence="2">CBS 122368</strain>
    </source>
</reference>
<feature type="compositionally biased region" description="Polar residues" evidence="1">
    <location>
        <begin position="187"/>
        <end position="213"/>
    </location>
</feature>
<proteinExistence type="predicted"/>
<dbReference type="AlphaFoldDB" id="A0A6A6IU85"/>
<dbReference type="EMBL" id="ML987191">
    <property type="protein sequence ID" value="KAF2253758.1"/>
    <property type="molecule type" value="Genomic_DNA"/>
</dbReference>
<feature type="region of interest" description="Disordered" evidence="1">
    <location>
        <begin position="45"/>
        <end position="396"/>
    </location>
</feature>
<dbReference type="GeneID" id="54588622"/>
<accession>A0A6A6IU85</accession>
<feature type="compositionally biased region" description="Polar residues" evidence="1">
    <location>
        <begin position="664"/>
        <end position="679"/>
    </location>
</feature>
<gene>
    <name evidence="2" type="ORF">BU26DRAFT_601816</name>
</gene>